<sequence>MKKLLKSLAEVKSEEIAAVTWALLYIVSLFLSYYVLRPIRDESGVANGIDKLPWLFTGTLVVMLIVSPAFAYLVRKFHRNKLIILSYRFLALNLVIFSVLFILATPPVSVWVSRAFFIWVSVFNLFAISVFWSFVVDIFNGDQGKRLFGLLSAGATLGGLLGATLTSILVEHIGHAGLLILSAVFIELAVFSSKKLSAESHNLHPVEDKNRQAAAGGSIFSGMVHTFQSPYLLGLAFFILLYSLTSTFLYYQQASIAEHYFTNRAERTAFFANMDIIVNSLTLLIQVFITGRVMHKFGVMITLCALPLISILGFSMLAVYPALSVLVAAQVARRVSNFAFARPTREVLFTSSSREDRYKAKNFIDTVIYRGGDQAAGWGYASLTGLGLSISQLAVIAIPLSLVWFFISVWLGRRFNSLTSEV</sequence>
<gene>
    <name evidence="6" type="ORF">ABU178_19285</name>
</gene>
<feature type="transmembrane region" description="Helical" evidence="4">
    <location>
        <begin position="172"/>
        <end position="191"/>
    </location>
</feature>
<dbReference type="SUPFAM" id="SSF103473">
    <property type="entry name" value="MFS general substrate transporter"/>
    <property type="match status" value="1"/>
</dbReference>
<dbReference type="RefSeq" id="WP_397217951.1">
    <property type="nucleotide sequence ID" value="NZ_JBGFSN010000012.1"/>
</dbReference>
<dbReference type="PANTHER" id="PTHR43596">
    <property type="entry name" value="ADP,ATP CARRIER PROTEIN"/>
    <property type="match status" value="1"/>
</dbReference>
<feature type="transmembrane region" description="Helical" evidence="4">
    <location>
        <begin position="54"/>
        <end position="73"/>
    </location>
</feature>
<feature type="transmembrane region" description="Helical" evidence="4">
    <location>
        <begin position="147"/>
        <end position="166"/>
    </location>
</feature>
<feature type="transmembrane region" description="Helical" evidence="4">
    <location>
        <begin position="85"/>
        <end position="104"/>
    </location>
</feature>
<name>A0ABW7Q121_9GAMM</name>
<evidence type="ECO:0000313" key="7">
    <source>
        <dbReference type="Proteomes" id="UP001611251"/>
    </source>
</evidence>
<evidence type="ECO:0000256" key="1">
    <source>
        <dbReference type="ARBA" id="ARBA00022692"/>
    </source>
</evidence>
<feature type="domain" description="Major facilitator superfamily (MFS) profile" evidence="5">
    <location>
        <begin position="1"/>
        <end position="201"/>
    </location>
</feature>
<feature type="transmembrane region" description="Helical" evidence="4">
    <location>
        <begin position="271"/>
        <end position="290"/>
    </location>
</feature>
<dbReference type="EMBL" id="JBGFSN010000012">
    <property type="protein sequence ID" value="MFH8136292.1"/>
    <property type="molecule type" value="Genomic_DNA"/>
</dbReference>
<dbReference type="Proteomes" id="UP001611251">
    <property type="component" value="Unassembled WGS sequence"/>
</dbReference>
<feature type="transmembrane region" description="Helical" evidence="4">
    <location>
        <begin position="16"/>
        <end position="34"/>
    </location>
</feature>
<feature type="transmembrane region" description="Helical" evidence="4">
    <location>
        <begin position="390"/>
        <end position="411"/>
    </location>
</feature>
<evidence type="ECO:0000256" key="2">
    <source>
        <dbReference type="ARBA" id="ARBA00022989"/>
    </source>
</evidence>
<evidence type="ECO:0000256" key="4">
    <source>
        <dbReference type="SAM" id="Phobius"/>
    </source>
</evidence>
<feature type="transmembrane region" description="Helical" evidence="4">
    <location>
        <begin position="231"/>
        <end position="251"/>
    </location>
</feature>
<dbReference type="InterPro" id="IPR011701">
    <property type="entry name" value="MFS"/>
</dbReference>
<evidence type="ECO:0000313" key="6">
    <source>
        <dbReference type="EMBL" id="MFH8136292.1"/>
    </source>
</evidence>
<keyword evidence="2 4" id="KW-1133">Transmembrane helix</keyword>
<evidence type="ECO:0000259" key="5">
    <source>
        <dbReference type="PROSITE" id="PS50850"/>
    </source>
</evidence>
<accession>A0ABW7Q121</accession>
<dbReference type="CDD" id="cd06174">
    <property type="entry name" value="MFS"/>
    <property type="match status" value="1"/>
</dbReference>
<dbReference type="PROSITE" id="PS50850">
    <property type="entry name" value="MFS"/>
    <property type="match status" value="1"/>
</dbReference>
<feature type="transmembrane region" description="Helical" evidence="4">
    <location>
        <begin position="116"/>
        <end position="135"/>
    </location>
</feature>
<protein>
    <submittedName>
        <fullName evidence="6">NTP/NDP exchange transporter</fullName>
    </submittedName>
</protein>
<comment type="caution">
    <text evidence="6">The sequence shown here is derived from an EMBL/GenBank/DDBJ whole genome shotgun (WGS) entry which is preliminary data.</text>
</comment>
<organism evidence="6 7">
    <name type="scientific">Pantoea osteomyelitidis</name>
    <dbReference type="NCBI Taxonomy" id="3230026"/>
    <lineage>
        <taxon>Bacteria</taxon>
        <taxon>Pseudomonadati</taxon>
        <taxon>Pseudomonadota</taxon>
        <taxon>Gammaproteobacteria</taxon>
        <taxon>Enterobacterales</taxon>
        <taxon>Erwiniaceae</taxon>
        <taxon>Pantoea</taxon>
    </lineage>
</organism>
<dbReference type="Pfam" id="PF07690">
    <property type="entry name" value="MFS_1"/>
    <property type="match status" value="1"/>
</dbReference>
<keyword evidence="3 4" id="KW-0472">Membrane</keyword>
<dbReference type="PANTHER" id="PTHR43596:SF1">
    <property type="entry name" value="ADP,ATP CARRIER PROTEIN"/>
    <property type="match status" value="1"/>
</dbReference>
<evidence type="ECO:0000256" key="3">
    <source>
        <dbReference type="ARBA" id="ARBA00023136"/>
    </source>
</evidence>
<feature type="transmembrane region" description="Helical" evidence="4">
    <location>
        <begin position="297"/>
        <end position="320"/>
    </location>
</feature>
<reference evidence="6 7" key="1">
    <citation type="submission" date="2024-08" db="EMBL/GenBank/DDBJ databases">
        <title>Pantoea ronii - a newly identified human opportunistic pathogen.</title>
        <authorList>
            <person name="Keidar-Friedman D."/>
            <person name="Sorek N."/>
            <person name="Leshin-Carmel D."/>
            <person name="Tsur A."/>
            <person name="Amsalem M."/>
            <person name="Tolkach D."/>
            <person name="Brosh-Nissimov T."/>
        </authorList>
    </citation>
    <scope>NUCLEOTIDE SEQUENCE [LARGE SCALE GENOMIC DNA]</scope>
    <source>
        <strain evidence="6 7">AA23256</strain>
    </source>
</reference>
<proteinExistence type="predicted"/>
<dbReference type="InterPro" id="IPR036259">
    <property type="entry name" value="MFS_trans_sf"/>
</dbReference>
<dbReference type="InterPro" id="IPR020846">
    <property type="entry name" value="MFS_dom"/>
</dbReference>
<keyword evidence="1 4" id="KW-0812">Transmembrane</keyword>
<dbReference type="Gene3D" id="1.20.1250.20">
    <property type="entry name" value="MFS general substrate transporter like domains"/>
    <property type="match status" value="1"/>
</dbReference>
<keyword evidence="7" id="KW-1185">Reference proteome</keyword>